<evidence type="ECO:0000256" key="1">
    <source>
        <dbReference type="SAM" id="MobiDB-lite"/>
    </source>
</evidence>
<feature type="compositionally biased region" description="Low complexity" evidence="1">
    <location>
        <begin position="609"/>
        <end position="623"/>
    </location>
</feature>
<dbReference type="Pfam" id="PF00069">
    <property type="entry name" value="Pkinase"/>
    <property type="match status" value="1"/>
</dbReference>
<dbReference type="InterPro" id="IPR011009">
    <property type="entry name" value="Kinase-like_dom_sf"/>
</dbReference>
<dbReference type="Gene3D" id="1.10.510.10">
    <property type="entry name" value="Transferase(Phosphotransferase) domain 1"/>
    <property type="match status" value="1"/>
</dbReference>
<dbReference type="EMBL" id="JAPEVB010000002">
    <property type="protein sequence ID" value="KAJ4393516.1"/>
    <property type="molecule type" value="Genomic_DNA"/>
</dbReference>
<gene>
    <name evidence="3" type="ORF">N0V93_002728</name>
</gene>
<dbReference type="InterPro" id="IPR008271">
    <property type="entry name" value="Ser/Thr_kinase_AS"/>
</dbReference>
<organism evidence="3 4">
    <name type="scientific">Gnomoniopsis smithogilvyi</name>
    <dbReference type="NCBI Taxonomy" id="1191159"/>
    <lineage>
        <taxon>Eukaryota</taxon>
        <taxon>Fungi</taxon>
        <taxon>Dikarya</taxon>
        <taxon>Ascomycota</taxon>
        <taxon>Pezizomycotina</taxon>
        <taxon>Sordariomycetes</taxon>
        <taxon>Sordariomycetidae</taxon>
        <taxon>Diaporthales</taxon>
        <taxon>Gnomoniaceae</taxon>
        <taxon>Gnomoniopsis</taxon>
    </lineage>
</organism>
<accession>A0A9W8YX45</accession>
<feature type="region of interest" description="Disordered" evidence="1">
    <location>
        <begin position="571"/>
        <end position="623"/>
    </location>
</feature>
<proteinExistence type="predicted"/>
<dbReference type="Gene3D" id="3.30.200.20">
    <property type="entry name" value="Phosphorylase Kinase, domain 1"/>
    <property type="match status" value="1"/>
</dbReference>
<reference evidence="3" key="1">
    <citation type="submission" date="2022-10" db="EMBL/GenBank/DDBJ databases">
        <title>Tapping the CABI collections for fungal endophytes: first genome assemblies for Collariella, Neodidymelliopsis, Ascochyta clinopodiicola, Didymella pomorum, Didymosphaeria variabile, Neocosmospora piperis and Neocucurbitaria cava.</title>
        <authorList>
            <person name="Hill R."/>
        </authorList>
    </citation>
    <scope>NUCLEOTIDE SEQUENCE</scope>
    <source>
        <strain evidence="3">IMI 355082</strain>
    </source>
</reference>
<feature type="compositionally biased region" description="Basic and acidic residues" evidence="1">
    <location>
        <begin position="715"/>
        <end position="725"/>
    </location>
</feature>
<dbReference type="GO" id="GO:0044773">
    <property type="term" value="P:mitotic DNA damage checkpoint signaling"/>
    <property type="evidence" value="ECO:0007669"/>
    <property type="project" value="TreeGrafter"/>
</dbReference>
<feature type="region of interest" description="Disordered" evidence="1">
    <location>
        <begin position="481"/>
        <end position="534"/>
    </location>
</feature>
<feature type="domain" description="Protein kinase" evidence="2">
    <location>
        <begin position="68"/>
        <end position="385"/>
    </location>
</feature>
<dbReference type="InterPro" id="IPR000719">
    <property type="entry name" value="Prot_kinase_dom"/>
</dbReference>
<dbReference type="GO" id="GO:0005634">
    <property type="term" value="C:nucleus"/>
    <property type="evidence" value="ECO:0007669"/>
    <property type="project" value="TreeGrafter"/>
</dbReference>
<evidence type="ECO:0000259" key="2">
    <source>
        <dbReference type="PROSITE" id="PS50011"/>
    </source>
</evidence>
<dbReference type="Proteomes" id="UP001140453">
    <property type="component" value="Unassembled WGS sequence"/>
</dbReference>
<evidence type="ECO:0000313" key="4">
    <source>
        <dbReference type="Proteomes" id="UP001140453"/>
    </source>
</evidence>
<sequence>MEDLANGWHTVLPSHHTGGRLSRTQVEEYERQTLKEWQRCPKEDWSGLGKHISAADNPETKSRVHSRFKPIDDLGSTQISEVKKVHYAYHSKKPPVCLARKRIKRRRGITIEMLRAEAEVMERLDHDHIVKLIGTYSILYNELYLLIWPVAVCDLSSFLDDVDALRNGQGDRDDIHSRFTALDLQMDKALGDHRGPPTLDHLTFLRQMNGCITQATAYCHNKHIRHLDLKPSNILLAPGRVYLADFGIAKNVEERDTTHTVGMIGTPKWQASEVTRSQSGEDEWSMKAADIYALGLVLLSIAAVLYSADLSDLDRILGDVNPDSRAKGLERYQRTLTQLALASQEVRQPDDHTVAPRHIIGLTSRMLSWKPGDRPSALSVDKELVELGGLDQVYHSPCCKKSTRYMTELVDSRGKDLMRRNQALSEENQRAAKRIRELEAKDETYQLRLENAEKKHAKDVANLERLLESERQQRKQIEAQLADLQRQGARPRTGRTQTRGEDPSSSAVHLRYNARHYGPKSSSAGTIPPLESRSMISEPPVAKSRIAGAQQQPEKPCVQPKSFAGAAAAGINAREGPGTSPGPMSRRTNSNSKLPVAITPVRSHTHTPSLNKDTSLTDSTLDSMTSSTFSRLSVATTASTSVAPSPSVGGTSPLLNRNMASVSTKGYIPASSTGLGIDLSSMVQNKNNSIDARPIAAGTLSPVFSSSTMSSPRTMKVELDSEHSSRSMAKVPSLTNQPSWAEVARQDRKLRT</sequence>
<dbReference type="GO" id="GO:0004674">
    <property type="term" value="F:protein serine/threonine kinase activity"/>
    <property type="evidence" value="ECO:0007669"/>
    <property type="project" value="TreeGrafter"/>
</dbReference>
<dbReference type="OrthoDB" id="248923at2759"/>
<dbReference type="AlphaFoldDB" id="A0A9W8YX45"/>
<dbReference type="PROSITE" id="PS00108">
    <property type="entry name" value="PROTEIN_KINASE_ST"/>
    <property type="match status" value="1"/>
</dbReference>
<protein>
    <recommendedName>
        <fullName evidence="2">Protein kinase domain-containing protein</fullName>
    </recommendedName>
</protein>
<dbReference type="SMART" id="SM00220">
    <property type="entry name" value="S_TKc"/>
    <property type="match status" value="1"/>
</dbReference>
<keyword evidence="4" id="KW-1185">Reference proteome</keyword>
<dbReference type="PROSITE" id="PS50011">
    <property type="entry name" value="PROTEIN_KINASE_DOM"/>
    <property type="match status" value="1"/>
</dbReference>
<dbReference type="PANTHER" id="PTHR44167:SF30">
    <property type="entry name" value="PHOSPHORYLASE KINASE"/>
    <property type="match status" value="1"/>
</dbReference>
<comment type="caution">
    <text evidence="3">The sequence shown here is derived from an EMBL/GenBank/DDBJ whole genome shotgun (WGS) entry which is preliminary data.</text>
</comment>
<dbReference type="PANTHER" id="PTHR44167">
    <property type="entry name" value="OVARIAN-SPECIFIC SERINE/THREONINE-PROTEIN KINASE LOK-RELATED"/>
    <property type="match status" value="1"/>
</dbReference>
<dbReference type="GO" id="GO:0005524">
    <property type="term" value="F:ATP binding"/>
    <property type="evidence" value="ECO:0007669"/>
    <property type="project" value="InterPro"/>
</dbReference>
<evidence type="ECO:0000313" key="3">
    <source>
        <dbReference type="EMBL" id="KAJ4393516.1"/>
    </source>
</evidence>
<feature type="region of interest" description="Disordered" evidence="1">
    <location>
        <begin position="704"/>
        <end position="752"/>
    </location>
</feature>
<name>A0A9W8YX45_9PEZI</name>
<dbReference type="SUPFAM" id="SSF56112">
    <property type="entry name" value="Protein kinase-like (PK-like)"/>
    <property type="match status" value="1"/>
</dbReference>